<evidence type="ECO:0000256" key="11">
    <source>
        <dbReference type="SAM" id="MobiDB-lite"/>
    </source>
</evidence>
<keyword evidence="6" id="KW-0769">Symport</keyword>
<feature type="compositionally biased region" description="Low complexity" evidence="11">
    <location>
        <begin position="439"/>
        <end position="453"/>
    </location>
</feature>
<dbReference type="AlphaFoldDB" id="A0A849AFF4"/>
<feature type="transmembrane region" description="Helical" evidence="12">
    <location>
        <begin position="337"/>
        <end position="356"/>
    </location>
</feature>
<evidence type="ECO:0000256" key="7">
    <source>
        <dbReference type="ARBA" id="ARBA00022989"/>
    </source>
</evidence>
<feature type="domain" description="Major facilitator superfamily (MFS) profile" evidence="13">
    <location>
        <begin position="17"/>
        <end position="434"/>
    </location>
</feature>
<dbReference type="Gene3D" id="1.20.1250.20">
    <property type="entry name" value="MFS general substrate transporter like domains"/>
    <property type="match status" value="2"/>
</dbReference>
<feature type="transmembrane region" description="Helical" evidence="12">
    <location>
        <begin position="163"/>
        <end position="182"/>
    </location>
</feature>
<dbReference type="CDD" id="cd17369">
    <property type="entry name" value="MFS_ShiA_like"/>
    <property type="match status" value="1"/>
</dbReference>
<feature type="transmembrane region" description="Helical" evidence="12">
    <location>
        <begin position="16"/>
        <end position="43"/>
    </location>
</feature>
<dbReference type="Pfam" id="PF07690">
    <property type="entry name" value="MFS_1"/>
    <property type="match status" value="1"/>
</dbReference>
<dbReference type="GO" id="GO:0015293">
    <property type="term" value="F:symporter activity"/>
    <property type="evidence" value="ECO:0007669"/>
    <property type="project" value="UniProtKB-KW"/>
</dbReference>
<evidence type="ECO:0000256" key="10">
    <source>
        <dbReference type="ARBA" id="ARBA00039918"/>
    </source>
</evidence>
<evidence type="ECO:0000256" key="5">
    <source>
        <dbReference type="ARBA" id="ARBA00022692"/>
    </source>
</evidence>
<keyword evidence="3" id="KW-0813">Transport</keyword>
<keyword evidence="15" id="KW-1185">Reference proteome</keyword>
<feature type="transmembrane region" description="Helical" evidence="12">
    <location>
        <begin position="117"/>
        <end position="142"/>
    </location>
</feature>
<dbReference type="Pfam" id="PF00083">
    <property type="entry name" value="Sugar_tr"/>
    <property type="match status" value="1"/>
</dbReference>
<evidence type="ECO:0000313" key="14">
    <source>
        <dbReference type="EMBL" id="NNG38617.1"/>
    </source>
</evidence>
<evidence type="ECO:0000256" key="12">
    <source>
        <dbReference type="SAM" id="Phobius"/>
    </source>
</evidence>
<evidence type="ECO:0000256" key="9">
    <source>
        <dbReference type="ARBA" id="ARBA00037295"/>
    </source>
</evidence>
<proteinExistence type="inferred from homology"/>
<feature type="transmembrane region" description="Helical" evidence="12">
    <location>
        <begin position="404"/>
        <end position="426"/>
    </location>
</feature>
<feature type="region of interest" description="Disordered" evidence="11">
    <location>
        <begin position="433"/>
        <end position="465"/>
    </location>
</feature>
<evidence type="ECO:0000256" key="3">
    <source>
        <dbReference type="ARBA" id="ARBA00022448"/>
    </source>
</evidence>
<dbReference type="InterPro" id="IPR011701">
    <property type="entry name" value="MFS"/>
</dbReference>
<evidence type="ECO:0000256" key="8">
    <source>
        <dbReference type="ARBA" id="ARBA00023136"/>
    </source>
</evidence>
<dbReference type="InterPro" id="IPR020846">
    <property type="entry name" value="MFS_dom"/>
</dbReference>
<feature type="transmembrane region" description="Helical" evidence="12">
    <location>
        <begin position="283"/>
        <end position="304"/>
    </location>
</feature>
<dbReference type="InterPro" id="IPR036259">
    <property type="entry name" value="MFS_trans_sf"/>
</dbReference>
<dbReference type="PANTHER" id="PTHR43045:SF1">
    <property type="entry name" value="SHIKIMATE TRANSPORTER"/>
    <property type="match status" value="1"/>
</dbReference>
<feature type="transmembrane region" description="Helical" evidence="12">
    <location>
        <begin position="377"/>
        <end position="398"/>
    </location>
</feature>
<comment type="function">
    <text evidence="9">May be a proton symporter involved in the uptake of osmolytes such as proline and glycine betaine.</text>
</comment>
<organism evidence="14 15">
    <name type="scientific">Flexivirga aerilata</name>
    <dbReference type="NCBI Taxonomy" id="1656889"/>
    <lineage>
        <taxon>Bacteria</taxon>
        <taxon>Bacillati</taxon>
        <taxon>Actinomycetota</taxon>
        <taxon>Actinomycetes</taxon>
        <taxon>Micrococcales</taxon>
        <taxon>Dermacoccaceae</taxon>
        <taxon>Flexivirga</taxon>
    </lineage>
</organism>
<accession>A0A849AFF4</accession>
<dbReference type="PANTHER" id="PTHR43045">
    <property type="entry name" value="SHIKIMATE TRANSPORTER"/>
    <property type="match status" value="1"/>
</dbReference>
<evidence type="ECO:0000256" key="1">
    <source>
        <dbReference type="ARBA" id="ARBA00004651"/>
    </source>
</evidence>
<reference evidence="14 15" key="1">
    <citation type="submission" date="2020-05" db="EMBL/GenBank/DDBJ databases">
        <title>Flexivirga sp. ID2601S isolated from air conditioner.</title>
        <authorList>
            <person name="Kim D.H."/>
        </authorList>
    </citation>
    <scope>NUCLEOTIDE SEQUENCE [LARGE SCALE GENOMIC DNA]</scope>
    <source>
        <strain evidence="14 15">ID2601S</strain>
    </source>
</reference>
<dbReference type="EMBL" id="JABENB010000001">
    <property type="protein sequence ID" value="NNG38617.1"/>
    <property type="molecule type" value="Genomic_DNA"/>
</dbReference>
<evidence type="ECO:0000259" key="13">
    <source>
        <dbReference type="PROSITE" id="PS50850"/>
    </source>
</evidence>
<dbReference type="InterPro" id="IPR005828">
    <property type="entry name" value="MFS_sugar_transport-like"/>
</dbReference>
<comment type="subcellular location">
    <subcellularLocation>
        <location evidence="1">Cell membrane</location>
        <topology evidence="1">Multi-pass membrane protein</topology>
    </subcellularLocation>
</comment>
<feature type="transmembrane region" description="Helical" evidence="12">
    <location>
        <begin position="90"/>
        <end position="111"/>
    </location>
</feature>
<keyword evidence="8 12" id="KW-0472">Membrane</keyword>
<sequence>MSDQTVPRPSRSQVRAVLASCIMGTTVEWYDFFLYGVAAGIIFNKQFFPADDPAVSTLLAFATFALGFVARPVGGLIFGHIGDRVGRKRTLVMTMLIMGGATFLIGCLPTYSQIGLFAPVLLIVLRLLQGIAIGGEWGGAVLMSVEYAPKGRKALFGSTPQAGLALGLLLGTGVFAAAGAVMSDSAFNAWGWRITFWLSLALVVVGMIVRLRVMETPAFRDMEQGDGAAVIPAKELLADAENRRNLLLGMGARWIEGVAFNAWAVFSISYATGTLDMARQPALLGVMAAAGLLLVLIPVSGALADRFGCRRVYATGAVLAAVAPLLVFPLMHTRDPWLAGLGIVLALGVLYPLMYGPEGAFFAELFPVRVRYSGISVVYQMSGIFASGLTPLVLTWLLDRAGGGTGLLIGYFLLTGVVSAICTLLIRTPGERSSKRSVRSGQGSSRISSASTRTPGSIARNGIAT</sequence>
<comment type="similarity">
    <text evidence="2">Belongs to the major facilitator superfamily. Metabolite:H+ Symporter (MHS) family (TC 2.A.1.6) family.</text>
</comment>
<evidence type="ECO:0000256" key="4">
    <source>
        <dbReference type="ARBA" id="ARBA00022475"/>
    </source>
</evidence>
<evidence type="ECO:0000256" key="2">
    <source>
        <dbReference type="ARBA" id="ARBA00008240"/>
    </source>
</evidence>
<feature type="transmembrane region" description="Helical" evidence="12">
    <location>
        <begin position="55"/>
        <end position="78"/>
    </location>
</feature>
<comment type="caution">
    <text evidence="14">The sequence shown here is derived from an EMBL/GenBank/DDBJ whole genome shotgun (WGS) entry which is preliminary data.</text>
</comment>
<protein>
    <recommendedName>
        <fullName evidence="10">Putative proline/betaine transporter</fullName>
    </recommendedName>
</protein>
<evidence type="ECO:0000313" key="15">
    <source>
        <dbReference type="Proteomes" id="UP000557772"/>
    </source>
</evidence>
<dbReference type="FunFam" id="1.20.1250.20:FF:000001">
    <property type="entry name" value="Dicarboxylate MFS transporter"/>
    <property type="match status" value="1"/>
</dbReference>
<keyword evidence="4" id="KW-1003">Cell membrane</keyword>
<dbReference type="RefSeq" id="WP_171152602.1">
    <property type="nucleotide sequence ID" value="NZ_JABENB010000001.1"/>
</dbReference>
<feature type="transmembrane region" description="Helical" evidence="12">
    <location>
        <begin position="252"/>
        <end position="271"/>
    </location>
</feature>
<keyword evidence="7 12" id="KW-1133">Transmembrane helix</keyword>
<evidence type="ECO:0000256" key="6">
    <source>
        <dbReference type="ARBA" id="ARBA00022847"/>
    </source>
</evidence>
<keyword evidence="5 12" id="KW-0812">Transmembrane</keyword>
<dbReference type="Proteomes" id="UP000557772">
    <property type="component" value="Unassembled WGS sequence"/>
</dbReference>
<gene>
    <name evidence="14" type="ORF">HJ588_04915</name>
</gene>
<dbReference type="GO" id="GO:0005886">
    <property type="term" value="C:plasma membrane"/>
    <property type="evidence" value="ECO:0007669"/>
    <property type="project" value="UniProtKB-SubCell"/>
</dbReference>
<dbReference type="SUPFAM" id="SSF103473">
    <property type="entry name" value="MFS general substrate transporter"/>
    <property type="match status" value="1"/>
</dbReference>
<feature type="transmembrane region" description="Helical" evidence="12">
    <location>
        <begin position="311"/>
        <end position="331"/>
    </location>
</feature>
<dbReference type="PROSITE" id="PS50850">
    <property type="entry name" value="MFS"/>
    <property type="match status" value="1"/>
</dbReference>
<feature type="transmembrane region" description="Helical" evidence="12">
    <location>
        <begin position="194"/>
        <end position="213"/>
    </location>
</feature>
<name>A0A849AFF4_9MICO</name>